<protein>
    <submittedName>
        <fullName evidence="1">Bacteriocin biosynthesis cyclodehydratase domain-containing protein</fullName>
    </submittedName>
</protein>
<sequence length="365" mass="40279">MDTKLDDSRLTASKRGLEGPRLKIDFSLIIHGPDHVELRSGGFNAVSHFLRDEDQNGQLAAILKHLDGRSVRDVARETGARRAMIEDLIDHLYQIGAIQDGPEHVLDAYFDRIFPSLRSRDTGLSARMPATIIGAGAIGDMLATSIRELLPDADVAVLGDEDPTMRALRTLTLSRFEKGLDRATIEEDFMPLMGRLLLLPQLPIDPHRALVLNRLALLLGSPWLWGAADGPTLFVGPLTVPDASACFQCCETRVTMNLRETVSYQRYKSALAEGQVRQAPLKIETALQHILAGHMALEAVNYLVTGTTFTIGKTLSLYMPTMEFCFHDILRLPGCPACGPEAFVEEPELYYDMRALLDTSVGVSR</sequence>
<dbReference type="Gene3D" id="3.40.50.720">
    <property type="entry name" value="NAD(P)-binding Rossmann-like Domain"/>
    <property type="match status" value="1"/>
</dbReference>
<reference evidence="1 2" key="1">
    <citation type="submission" date="2023-07" db="EMBL/GenBank/DDBJ databases">
        <title>Genomic Encyclopedia of Type Strains, Phase IV (KMG-IV): sequencing the most valuable type-strain genomes for metagenomic binning, comparative biology and taxonomic classification.</title>
        <authorList>
            <person name="Goeker M."/>
        </authorList>
    </citation>
    <scope>NUCLEOTIDE SEQUENCE [LARGE SCALE GENOMIC DNA]</scope>
    <source>
        <strain evidence="1 2">DSM 1111</strain>
    </source>
</reference>
<evidence type="ECO:0000313" key="2">
    <source>
        <dbReference type="Proteomes" id="UP001238496"/>
    </source>
</evidence>
<name>A0ABU0G2E0_9HYPH</name>
<dbReference type="EMBL" id="JAUSUW010000001">
    <property type="protein sequence ID" value="MDQ0419492.1"/>
    <property type="molecule type" value="Genomic_DNA"/>
</dbReference>
<dbReference type="InterPro" id="IPR022291">
    <property type="entry name" value="Bacteriocin_synth_cyclodeHase"/>
</dbReference>
<dbReference type="SUPFAM" id="SSF69572">
    <property type="entry name" value="Activating enzymes of the ubiquitin-like proteins"/>
    <property type="match status" value="1"/>
</dbReference>
<comment type="caution">
    <text evidence="1">The sequence shown here is derived from an EMBL/GenBank/DDBJ whole genome shotgun (WGS) entry which is preliminary data.</text>
</comment>
<accession>A0ABU0G2E0</accession>
<gene>
    <name evidence="1" type="ORF">J2045_000502</name>
</gene>
<proteinExistence type="predicted"/>
<organism evidence="1 2">
    <name type="scientific">Peteryoungia aggregata LMG 23059</name>
    <dbReference type="NCBI Taxonomy" id="1368425"/>
    <lineage>
        <taxon>Bacteria</taxon>
        <taxon>Pseudomonadati</taxon>
        <taxon>Pseudomonadota</taxon>
        <taxon>Alphaproteobacteria</taxon>
        <taxon>Hyphomicrobiales</taxon>
        <taxon>Rhizobiaceae</taxon>
        <taxon>Peteryoungia</taxon>
    </lineage>
</organism>
<keyword evidence="2" id="KW-1185">Reference proteome</keyword>
<dbReference type="NCBIfam" id="TIGR03882">
    <property type="entry name" value="cyclo_dehyd_2"/>
    <property type="match status" value="1"/>
</dbReference>
<evidence type="ECO:0000313" key="1">
    <source>
        <dbReference type="EMBL" id="MDQ0419492.1"/>
    </source>
</evidence>
<dbReference type="Proteomes" id="UP001238496">
    <property type="component" value="Unassembled WGS sequence"/>
</dbReference>
<dbReference type="InterPro" id="IPR035985">
    <property type="entry name" value="Ubiquitin-activating_enz"/>
</dbReference>
<dbReference type="RefSeq" id="WP_307369013.1">
    <property type="nucleotide sequence ID" value="NZ_JAUSUW010000001.1"/>
</dbReference>